<gene>
    <name evidence="1" type="ORF">DDT42_00947</name>
</gene>
<proteinExistence type="predicted"/>
<evidence type="ECO:0000313" key="2">
    <source>
        <dbReference type="Proteomes" id="UP000811545"/>
    </source>
</evidence>
<reference evidence="1 2" key="1">
    <citation type="journal article" date="2021" name="bioRxiv">
        <title>Unique metabolic strategies in Hadean analogues reveal hints for primordial physiology.</title>
        <authorList>
            <person name="Nobu M.K."/>
            <person name="Nakai R."/>
            <person name="Tamazawa S."/>
            <person name="Mori H."/>
            <person name="Toyoda A."/>
            <person name="Ijiri A."/>
            <person name="Suzuki S."/>
            <person name="Kurokawa K."/>
            <person name="Kamagata Y."/>
            <person name="Tamaki H."/>
        </authorList>
    </citation>
    <scope>NUCLEOTIDE SEQUENCE [LARGE SCALE GENOMIC DNA]</scope>
    <source>
        <strain evidence="1">BS525</strain>
    </source>
</reference>
<dbReference type="EMBL" id="QLTW01000046">
    <property type="protein sequence ID" value="MBT9145078.1"/>
    <property type="molecule type" value="Genomic_DNA"/>
</dbReference>
<dbReference type="AlphaFoldDB" id="A0A9E2F6Z7"/>
<protein>
    <submittedName>
        <fullName evidence="1">Uncharacterized protein</fullName>
    </submittedName>
</protein>
<organism evidence="1 2">
    <name type="scientific">Psychracetigena formicireducens</name>
    <dbReference type="NCBI Taxonomy" id="2986056"/>
    <lineage>
        <taxon>Bacteria</taxon>
        <taxon>Bacillati</taxon>
        <taxon>Candidatus Lithacetigenota</taxon>
        <taxon>Candidatus Psychracetigena</taxon>
    </lineage>
</organism>
<accession>A0A9E2F6Z7</accession>
<dbReference type="Proteomes" id="UP000811545">
    <property type="component" value="Unassembled WGS sequence"/>
</dbReference>
<comment type="caution">
    <text evidence="1">The sequence shown here is derived from an EMBL/GenBank/DDBJ whole genome shotgun (WGS) entry which is preliminary data.</text>
</comment>
<sequence>MEMKKVDILGINYVVESGYHPTLDEKVLKRVTILTREKKETRVGVYTDVLFQKINKSLSGIYTEALRTEFDDFIDIEVLTNGSLRLVVELPYDLSWISAVEKVDTIGSNAKNVLKDWQVKLINGETINGKGGAILNKFRPGISRIAKKAL</sequence>
<evidence type="ECO:0000313" key="1">
    <source>
        <dbReference type="EMBL" id="MBT9145078.1"/>
    </source>
</evidence>
<name>A0A9E2F6Z7_PSYF1</name>